<comment type="similarity">
    <text evidence="2">Belongs to the EspG family.</text>
</comment>
<keyword evidence="6" id="KW-1185">Reference proteome</keyword>
<dbReference type="EMBL" id="QQBC01000016">
    <property type="protein sequence ID" value="RDI60307.1"/>
    <property type="molecule type" value="Genomic_DNA"/>
</dbReference>
<keyword evidence="3" id="KW-0963">Cytoplasm</keyword>
<comment type="subcellular location">
    <subcellularLocation>
        <location evidence="1">Cytoplasm</location>
    </subcellularLocation>
</comment>
<evidence type="ECO:0000256" key="2">
    <source>
        <dbReference type="ARBA" id="ARBA00006411"/>
    </source>
</evidence>
<proteinExistence type="inferred from homology"/>
<protein>
    <submittedName>
        <fullName evidence="5">ESAT-6 protein secretion system EspG family protein</fullName>
    </submittedName>
</protein>
<dbReference type="AlphaFoldDB" id="A0A370HPD7"/>
<dbReference type="RefSeq" id="WP_068005461.1">
    <property type="nucleotide sequence ID" value="NZ_QQBC01000016.1"/>
</dbReference>
<dbReference type="Proteomes" id="UP000254869">
    <property type="component" value="Unassembled WGS sequence"/>
</dbReference>
<evidence type="ECO:0000256" key="4">
    <source>
        <dbReference type="ARBA" id="ARBA00023186"/>
    </source>
</evidence>
<accession>A0A370HPD7</accession>
<organism evidence="5 6">
    <name type="scientific">Nocardia pseudobrasiliensis</name>
    <dbReference type="NCBI Taxonomy" id="45979"/>
    <lineage>
        <taxon>Bacteria</taxon>
        <taxon>Bacillati</taxon>
        <taxon>Actinomycetota</taxon>
        <taxon>Actinomycetes</taxon>
        <taxon>Mycobacteriales</taxon>
        <taxon>Nocardiaceae</taxon>
        <taxon>Nocardia</taxon>
    </lineage>
</organism>
<comment type="caution">
    <text evidence="5">The sequence shown here is derived from an EMBL/GenBank/DDBJ whole genome shotgun (WGS) entry which is preliminary data.</text>
</comment>
<gene>
    <name evidence="5" type="ORF">DFR76_11639</name>
</gene>
<sequence length="260" mass="29005">MTAVAKNPTWTFTDFEFNALWYEATGEWMPWPFAFTTDIASYDEFVSRRRRTMPRLIRSLRSSFDQVLRTFSAPEARVVVNGWGGHSHRDPDAVLRLLAVRRGDRGYLVTQAPGRTYWHGEVLTVTECDPLRLADTVVRALPERRPGGGADIVLPDGDIDDDLDYFFSDAAGDRARQFLDAPLVCAGAIHVIQHFSAYGPRGSARYRLNWRDLDGDGRYVIDGRAPTIATAADHHLLVALLDGRIDDAVAASGQRDTRAG</sequence>
<keyword evidence="4" id="KW-0143">Chaperone</keyword>
<name>A0A370HPD7_9NOCA</name>
<evidence type="ECO:0000313" key="5">
    <source>
        <dbReference type="EMBL" id="RDI60307.1"/>
    </source>
</evidence>
<evidence type="ECO:0000256" key="3">
    <source>
        <dbReference type="ARBA" id="ARBA00022490"/>
    </source>
</evidence>
<reference evidence="5 6" key="1">
    <citation type="submission" date="2018-07" db="EMBL/GenBank/DDBJ databases">
        <title>Genomic Encyclopedia of Type Strains, Phase IV (KMG-IV): sequencing the most valuable type-strain genomes for metagenomic binning, comparative biology and taxonomic classification.</title>
        <authorList>
            <person name="Goeker M."/>
        </authorList>
    </citation>
    <scope>NUCLEOTIDE SEQUENCE [LARGE SCALE GENOMIC DNA]</scope>
    <source>
        <strain evidence="5 6">DSM 44290</strain>
    </source>
</reference>
<dbReference type="InterPro" id="IPR025734">
    <property type="entry name" value="EspG"/>
</dbReference>
<dbReference type="Pfam" id="PF14011">
    <property type="entry name" value="ESX-1_EspG"/>
    <property type="match status" value="1"/>
</dbReference>
<evidence type="ECO:0000313" key="6">
    <source>
        <dbReference type="Proteomes" id="UP000254869"/>
    </source>
</evidence>
<evidence type="ECO:0000256" key="1">
    <source>
        <dbReference type="ARBA" id="ARBA00004496"/>
    </source>
</evidence>